<feature type="transmembrane region" description="Helical" evidence="5">
    <location>
        <begin position="153"/>
        <end position="177"/>
    </location>
</feature>
<evidence type="ECO:0000313" key="7">
    <source>
        <dbReference type="Proteomes" id="UP000054342"/>
    </source>
</evidence>
<keyword evidence="2 5" id="KW-0812">Transmembrane</keyword>
<evidence type="ECO:0000256" key="1">
    <source>
        <dbReference type="ARBA" id="ARBA00004141"/>
    </source>
</evidence>
<dbReference type="Pfam" id="PF04479">
    <property type="entry name" value="RTA1"/>
    <property type="match status" value="1"/>
</dbReference>
<dbReference type="InterPro" id="IPR007568">
    <property type="entry name" value="RTA1"/>
</dbReference>
<evidence type="ECO:0000313" key="6">
    <source>
        <dbReference type="EMBL" id="KIW55032.1"/>
    </source>
</evidence>
<dbReference type="AlphaFoldDB" id="A0A0D2CY34"/>
<evidence type="ECO:0008006" key="8">
    <source>
        <dbReference type="Google" id="ProtNLM"/>
    </source>
</evidence>
<keyword evidence="7" id="KW-1185">Reference proteome</keyword>
<reference evidence="6 7" key="1">
    <citation type="submission" date="2015-01" db="EMBL/GenBank/DDBJ databases">
        <title>The Genome Sequence of Exophiala xenobiotica CBS118157.</title>
        <authorList>
            <consortium name="The Broad Institute Genomics Platform"/>
            <person name="Cuomo C."/>
            <person name="de Hoog S."/>
            <person name="Gorbushina A."/>
            <person name="Stielow B."/>
            <person name="Teixiera M."/>
            <person name="Abouelleil A."/>
            <person name="Chapman S.B."/>
            <person name="Priest M."/>
            <person name="Young S.K."/>
            <person name="Wortman J."/>
            <person name="Nusbaum C."/>
            <person name="Birren B."/>
        </authorList>
    </citation>
    <scope>NUCLEOTIDE SEQUENCE [LARGE SCALE GENOMIC DNA]</scope>
    <source>
        <strain evidence="6 7">CBS 118157</strain>
    </source>
</reference>
<dbReference type="OrthoDB" id="3358017at2759"/>
<feature type="transmembrane region" description="Helical" evidence="5">
    <location>
        <begin position="198"/>
        <end position="215"/>
    </location>
</feature>
<feature type="transmembrane region" description="Helical" evidence="5">
    <location>
        <begin position="42"/>
        <end position="62"/>
    </location>
</feature>
<feature type="transmembrane region" description="Helical" evidence="5">
    <location>
        <begin position="235"/>
        <end position="254"/>
    </location>
</feature>
<dbReference type="GeneID" id="25329256"/>
<dbReference type="PANTHER" id="PTHR31465:SF35">
    <property type="entry name" value="RTA1 DOMAIN PROTEIN-RELATED"/>
    <property type="match status" value="1"/>
</dbReference>
<keyword evidence="3 5" id="KW-1133">Transmembrane helix</keyword>
<evidence type="ECO:0000256" key="4">
    <source>
        <dbReference type="ARBA" id="ARBA00023136"/>
    </source>
</evidence>
<feature type="transmembrane region" description="Helical" evidence="5">
    <location>
        <begin position="74"/>
        <end position="96"/>
    </location>
</feature>
<name>A0A0D2CY34_9EURO</name>
<evidence type="ECO:0000256" key="3">
    <source>
        <dbReference type="ARBA" id="ARBA00022989"/>
    </source>
</evidence>
<accession>A0A0D2CY34</accession>
<dbReference type="PANTHER" id="PTHR31465">
    <property type="entry name" value="PROTEIN RTA1-RELATED"/>
    <property type="match status" value="1"/>
</dbReference>
<feature type="transmembrane region" description="Helical" evidence="5">
    <location>
        <begin position="116"/>
        <end position="141"/>
    </location>
</feature>
<protein>
    <recommendedName>
        <fullName evidence="8">RTA1 like protein</fullName>
    </recommendedName>
</protein>
<dbReference type="RefSeq" id="XP_013315616.1">
    <property type="nucleotide sequence ID" value="XM_013460162.1"/>
</dbReference>
<gene>
    <name evidence="6" type="ORF">PV05_07348</name>
</gene>
<proteinExistence type="predicted"/>
<dbReference type="STRING" id="348802.A0A0D2CY34"/>
<comment type="subcellular location">
    <subcellularLocation>
        <location evidence="1">Membrane</location>
        <topology evidence="1">Multi-pass membrane protein</topology>
    </subcellularLocation>
</comment>
<evidence type="ECO:0000256" key="5">
    <source>
        <dbReference type="SAM" id="Phobius"/>
    </source>
</evidence>
<evidence type="ECO:0000256" key="2">
    <source>
        <dbReference type="ARBA" id="ARBA00022692"/>
    </source>
</evidence>
<organism evidence="6 7">
    <name type="scientific">Exophiala xenobiotica</name>
    <dbReference type="NCBI Taxonomy" id="348802"/>
    <lineage>
        <taxon>Eukaryota</taxon>
        <taxon>Fungi</taxon>
        <taxon>Dikarya</taxon>
        <taxon>Ascomycota</taxon>
        <taxon>Pezizomycotina</taxon>
        <taxon>Eurotiomycetes</taxon>
        <taxon>Chaetothyriomycetidae</taxon>
        <taxon>Chaetothyriales</taxon>
        <taxon>Herpotrichiellaceae</taxon>
        <taxon>Exophiala</taxon>
    </lineage>
</organism>
<sequence>MAEEKNPYKHYVPSVPAAVIAALVFGILTAAHVFFLVKSRKWFATAIVIGGFFELFGFAARAYSHYHLDEKGPFIVQTLLILLAPILFAASVYMFLGRLINAAGGKQYSLIRTTWLTKIFVIGDVLCFLVQALGAAMLVNADTKDESDRGSNIILVGLGLQIVFFALFILAAVVFHVRVRSLPLWRSCETAGLPLGRTLMSLYAVGVLITARNIYRLAEYKGGQDGYLLAHEWPAYALDALLMAIVMALTLPWYSVALRPKAAEDGWQLQSASYP</sequence>
<keyword evidence="4 5" id="KW-0472">Membrane</keyword>
<dbReference type="EMBL" id="KN847320">
    <property type="protein sequence ID" value="KIW55032.1"/>
    <property type="molecule type" value="Genomic_DNA"/>
</dbReference>
<dbReference type="Proteomes" id="UP000054342">
    <property type="component" value="Unassembled WGS sequence"/>
</dbReference>
<dbReference type="GO" id="GO:0016020">
    <property type="term" value="C:membrane"/>
    <property type="evidence" value="ECO:0007669"/>
    <property type="project" value="UniProtKB-SubCell"/>
</dbReference>
<dbReference type="HOGENOM" id="CLU_033465_3_1_1"/>
<feature type="transmembrane region" description="Helical" evidence="5">
    <location>
        <begin position="15"/>
        <end position="35"/>
    </location>
</feature>